<dbReference type="GO" id="GO:0005829">
    <property type="term" value="C:cytosol"/>
    <property type="evidence" value="ECO:0007669"/>
    <property type="project" value="TreeGrafter"/>
</dbReference>
<dbReference type="InterPro" id="IPR045269">
    <property type="entry name" value="Atg1-like"/>
</dbReference>
<dbReference type="EMBL" id="CAJJDN010000056">
    <property type="protein sequence ID" value="CAD8090753.1"/>
    <property type="molecule type" value="Genomic_DNA"/>
</dbReference>
<proteinExistence type="predicted"/>
<dbReference type="OrthoDB" id="4062651at2759"/>
<dbReference type="PANTHER" id="PTHR24348:SF22">
    <property type="entry name" value="NON-SPECIFIC SERINE_THREONINE PROTEIN KINASE"/>
    <property type="match status" value="1"/>
</dbReference>
<reference evidence="6" key="1">
    <citation type="submission" date="2021-01" db="EMBL/GenBank/DDBJ databases">
        <authorList>
            <consortium name="Genoscope - CEA"/>
            <person name="William W."/>
        </authorList>
    </citation>
    <scope>NUCLEOTIDE SEQUENCE</scope>
</reference>
<evidence type="ECO:0000313" key="6">
    <source>
        <dbReference type="EMBL" id="CAD8090753.1"/>
    </source>
</evidence>
<gene>
    <name evidence="6" type="ORF">PSON_ATCC_30995.1.T0560173</name>
</gene>
<keyword evidence="7" id="KW-1185">Reference proteome</keyword>
<dbReference type="PANTHER" id="PTHR24348">
    <property type="entry name" value="SERINE/THREONINE-PROTEIN KINASE UNC-51-RELATED"/>
    <property type="match status" value="1"/>
</dbReference>
<protein>
    <recommendedName>
        <fullName evidence="5">Protein kinase domain-containing protein</fullName>
    </recommendedName>
</protein>
<keyword evidence="4" id="KW-0067">ATP-binding</keyword>
<evidence type="ECO:0000256" key="2">
    <source>
        <dbReference type="ARBA" id="ARBA00022741"/>
    </source>
</evidence>
<dbReference type="AlphaFoldDB" id="A0A8S1NMJ6"/>
<evidence type="ECO:0000256" key="4">
    <source>
        <dbReference type="ARBA" id="ARBA00022840"/>
    </source>
</evidence>
<dbReference type="GO" id="GO:0005776">
    <property type="term" value="C:autophagosome"/>
    <property type="evidence" value="ECO:0007669"/>
    <property type="project" value="TreeGrafter"/>
</dbReference>
<dbReference type="SMART" id="SM00220">
    <property type="entry name" value="S_TKc"/>
    <property type="match status" value="1"/>
</dbReference>
<name>A0A8S1NMJ6_9CILI</name>
<feature type="domain" description="Protein kinase" evidence="5">
    <location>
        <begin position="1"/>
        <end position="300"/>
    </location>
</feature>
<dbReference type="GO" id="GO:0000045">
    <property type="term" value="P:autophagosome assembly"/>
    <property type="evidence" value="ECO:0007669"/>
    <property type="project" value="TreeGrafter"/>
</dbReference>
<dbReference type="GO" id="GO:0004674">
    <property type="term" value="F:protein serine/threonine kinase activity"/>
    <property type="evidence" value="ECO:0007669"/>
    <property type="project" value="InterPro"/>
</dbReference>
<dbReference type="Proteomes" id="UP000692954">
    <property type="component" value="Unassembled WGS sequence"/>
</dbReference>
<accession>A0A8S1NMJ6</accession>
<dbReference type="PROSITE" id="PS00108">
    <property type="entry name" value="PROTEIN_KINASE_ST"/>
    <property type="match status" value="1"/>
</dbReference>
<dbReference type="GO" id="GO:0005524">
    <property type="term" value="F:ATP binding"/>
    <property type="evidence" value="ECO:0007669"/>
    <property type="project" value="UniProtKB-KW"/>
</dbReference>
<dbReference type="GO" id="GO:0000407">
    <property type="term" value="C:phagophore assembly site"/>
    <property type="evidence" value="ECO:0007669"/>
    <property type="project" value="TreeGrafter"/>
</dbReference>
<evidence type="ECO:0000256" key="3">
    <source>
        <dbReference type="ARBA" id="ARBA00022777"/>
    </source>
</evidence>
<keyword evidence="3" id="KW-0418">Kinase</keyword>
<dbReference type="PROSITE" id="PS50011">
    <property type="entry name" value="PROTEIN_KINASE_DOM"/>
    <property type="match status" value="1"/>
</dbReference>
<dbReference type="GO" id="GO:0016020">
    <property type="term" value="C:membrane"/>
    <property type="evidence" value="ECO:0007669"/>
    <property type="project" value="TreeGrafter"/>
</dbReference>
<organism evidence="6 7">
    <name type="scientific">Paramecium sonneborni</name>
    <dbReference type="NCBI Taxonomy" id="65129"/>
    <lineage>
        <taxon>Eukaryota</taxon>
        <taxon>Sar</taxon>
        <taxon>Alveolata</taxon>
        <taxon>Ciliophora</taxon>
        <taxon>Intramacronucleata</taxon>
        <taxon>Oligohymenophorea</taxon>
        <taxon>Peniculida</taxon>
        <taxon>Parameciidae</taxon>
        <taxon>Paramecium</taxon>
    </lineage>
</organism>
<keyword evidence="2" id="KW-0547">Nucleotide-binding</keyword>
<keyword evidence="1" id="KW-0808">Transferase</keyword>
<sequence>MNNFKLFDIKKEIGPFIIYDKDIQEQSKIYLSYDKENKRKFCAKIINQEQMEIEEYQKQIIIHQKIQYIYHENILRIYQVITQQNVTYIFQELCDQDLAQYMDNKQLLNKKQLGKIEILDFISQISNGYQALIQNAIIHRDIKPQNILLSYDLEKNKIIYKICDFNVSKTEFKNRLQTPFYKGTFAYLAPEVISDCKNASHASDAFSFGLVLFEILTDQNINDNFRKSLHQFLNSNDLQDWFTQPIQGQQKKNQNLEPLNHLKQIDYSNFFIQILNDLLQYQPEKRIKWGQLKIKVDQELKNLDSSKQFKTLPDVKYSEKVFNPQNSKLVQSEIQICSPQFQQHLIKVQQSSGLKAQTNFLNLNNNSQIQNQMEQKPQQIIQTGLQPKMTLNYSSSNQVLSNIRKN</sequence>
<dbReference type="InterPro" id="IPR008271">
    <property type="entry name" value="Ser/Thr_kinase_AS"/>
</dbReference>
<evidence type="ECO:0000313" key="7">
    <source>
        <dbReference type="Proteomes" id="UP000692954"/>
    </source>
</evidence>
<dbReference type="InterPro" id="IPR000719">
    <property type="entry name" value="Prot_kinase_dom"/>
</dbReference>
<evidence type="ECO:0000259" key="5">
    <source>
        <dbReference type="PROSITE" id="PS50011"/>
    </source>
</evidence>
<evidence type="ECO:0000256" key="1">
    <source>
        <dbReference type="ARBA" id="ARBA00022679"/>
    </source>
</evidence>
<comment type="caution">
    <text evidence="6">The sequence shown here is derived from an EMBL/GenBank/DDBJ whole genome shotgun (WGS) entry which is preliminary data.</text>
</comment>
<dbReference type="GO" id="GO:0010506">
    <property type="term" value="P:regulation of autophagy"/>
    <property type="evidence" value="ECO:0007669"/>
    <property type="project" value="InterPro"/>
</dbReference>
<dbReference type="Pfam" id="PF00069">
    <property type="entry name" value="Pkinase"/>
    <property type="match status" value="1"/>
</dbReference>